<dbReference type="AlphaFoldDB" id="A0A8H7QIN3"/>
<name>A0A8H7QIN3_9FUNG</name>
<dbReference type="InterPro" id="IPR018700">
    <property type="entry name" value="DUF2204"/>
</dbReference>
<sequence length="181" mass="20498">VAGSGLLSPAQEKDIASWVDNNELENDERVVGEKAIKSMREENLIFMKQVANASSADERLEALSKIVKNKKAIVDLMSYKAEVMKEKESVMVNKKTRGESLALNRRDLPKFQLSSFAVKAFPNEEVFESVDHYLRTFESILNSSSLDLEMQWAKLLPLCMPNGERAWVDKTLLKCLSWAEV</sequence>
<comment type="caution">
    <text evidence="1">The sequence shown here is derived from an EMBL/GenBank/DDBJ whole genome shotgun (WGS) entry which is preliminary data.</text>
</comment>
<dbReference type="Pfam" id="PF09970">
    <property type="entry name" value="DUF2204"/>
    <property type="match status" value="1"/>
</dbReference>
<evidence type="ECO:0000313" key="2">
    <source>
        <dbReference type="Proteomes" id="UP000650833"/>
    </source>
</evidence>
<proteinExistence type="predicted"/>
<dbReference type="Proteomes" id="UP000650833">
    <property type="component" value="Unassembled WGS sequence"/>
</dbReference>
<organism evidence="1 2">
    <name type="scientific">Mucor plumbeus</name>
    <dbReference type="NCBI Taxonomy" id="97098"/>
    <lineage>
        <taxon>Eukaryota</taxon>
        <taxon>Fungi</taxon>
        <taxon>Fungi incertae sedis</taxon>
        <taxon>Mucoromycota</taxon>
        <taxon>Mucoromycotina</taxon>
        <taxon>Mucoromycetes</taxon>
        <taxon>Mucorales</taxon>
        <taxon>Mucorineae</taxon>
        <taxon>Mucoraceae</taxon>
        <taxon>Mucor</taxon>
    </lineage>
</organism>
<reference evidence="1" key="1">
    <citation type="submission" date="2020-12" db="EMBL/GenBank/DDBJ databases">
        <title>Metabolic potential, ecology and presence of endohyphal bacteria is reflected in genomic diversity of Mucoromycotina.</title>
        <authorList>
            <person name="Muszewska A."/>
            <person name="Okrasinska A."/>
            <person name="Steczkiewicz K."/>
            <person name="Drgas O."/>
            <person name="Orlowska M."/>
            <person name="Perlinska-Lenart U."/>
            <person name="Aleksandrzak-Piekarczyk T."/>
            <person name="Szatraj K."/>
            <person name="Zielenkiewicz U."/>
            <person name="Pilsyk S."/>
            <person name="Malc E."/>
            <person name="Mieczkowski P."/>
            <person name="Kruszewska J.S."/>
            <person name="Biernat P."/>
            <person name="Pawlowska J."/>
        </authorList>
    </citation>
    <scope>NUCLEOTIDE SEQUENCE</scope>
    <source>
        <strain evidence="1">CBS 226.32</strain>
    </source>
</reference>
<protein>
    <submittedName>
        <fullName evidence="1">Uncharacterized protein</fullName>
    </submittedName>
</protein>
<dbReference type="OrthoDB" id="2289373at2759"/>
<evidence type="ECO:0000313" key="1">
    <source>
        <dbReference type="EMBL" id="KAG2192934.1"/>
    </source>
</evidence>
<accession>A0A8H7QIN3</accession>
<dbReference type="EMBL" id="JAEPRC010000686">
    <property type="protein sequence ID" value="KAG2192934.1"/>
    <property type="molecule type" value="Genomic_DNA"/>
</dbReference>
<keyword evidence="2" id="KW-1185">Reference proteome</keyword>
<gene>
    <name evidence="1" type="ORF">INT46_003144</name>
</gene>
<feature type="non-terminal residue" evidence="1">
    <location>
        <position position="1"/>
    </location>
</feature>